<dbReference type="GO" id="GO:0005524">
    <property type="term" value="F:ATP binding"/>
    <property type="evidence" value="ECO:0007669"/>
    <property type="project" value="UniProtKB-KW"/>
</dbReference>
<evidence type="ECO:0000256" key="9">
    <source>
        <dbReference type="ARBA" id="ARBA00023136"/>
    </source>
</evidence>
<feature type="domain" description="ABC transporter" evidence="11">
    <location>
        <begin position="474"/>
        <end position="699"/>
    </location>
</feature>
<evidence type="ECO:0000256" key="7">
    <source>
        <dbReference type="ARBA" id="ARBA00022840"/>
    </source>
</evidence>
<protein>
    <submittedName>
        <fullName evidence="12">Daunorubicin resistance ATP-binding protein drrA, putative</fullName>
    </submittedName>
</protein>
<evidence type="ECO:0000256" key="1">
    <source>
        <dbReference type="ARBA" id="ARBA00004141"/>
    </source>
</evidence>
<accession>C5LNF6</accession>
<sequence length="785" mass="88220">MNSLALYDYCFCKTLAIGPSGNENAMEFAKYISREFSEWDKYPARVKADSYAGILGYDDKNTTWTFPECKVLNEMESRPIVTSSLGDPDGVVRARDYGSYTKTRVTQSTQNDRICAYIDLEDLEKPIIRSNGTVNTKYARYDTLWWGENDRIQRGDPKDDGPEYYADMGFALIQAVIDDFKEPDNSSIYLGQFPMPYSSYTTVAAGEAFQGLSSMFGVLFYMFPCFAVARKLIAERSGRLREGMRVMGLKDYPYIMSWYLWYFAFYFVISLIVFLFSLWMLPITGSLWLFLLTFLDQLSSMAFTFAVSTLFSSPNSGAVFTCAIYYILAFTLALFGREDSLWGISLLPQCNFTMVCNNIGYQFGIGITNISANVVNHGFTLTMGVVMLIVGFVVWSLVYLYLDQVYPHENVATRKWYFPVQMSYWREILGHEEISKARGSTTEEGEEPDDMSGIERAWDQQQLELLREGQTVDIHNLKVGYGHVSINAVNGLYLEMFRDELFVLLGHNGAGKSTTINVLSGMLTPTSGDVRIFNHRVPEDMPLIRRSMGVCLQHNVLWGDLTVKEHLDLFARIRGLSTEGSEKLAEEVGLGMKYNAKAKTLSGGMQRKLSVGVAFVGNPKVVILDEPSSGMDPSARRSMWDFLRTKREGRIMCVTTHYMDEADILADRVGIIGNGKLLAYGSTSFLKRHYGSGYNVTIAKTVESVPDEPILKCVKGHLSDEYPVTVVSSIGLELGLRIPFEAVDEFGPMFKTLDAEKGSLGISSYGVSVTNLEEVFLKVRELALI</sequence>
<feature type="transmembrane region" description="Helical" evidence="10">
    <location>
        <begin position="318"/>
        <end position="336"/>
    </location>
</feature>
<dbReference type="SUPFAM" id="SSF52540">
    <property type="entry name" value="P-loop containing nucleoside triphosphate hydrolases"/>
    <property type="match status" value="1"/>
</dbReference>
<keyword evidence="3" id="KW-0813">Transport</keyword>
<dbReference type="PANTHER" id="PTHR19229:SF36">
    <property type="entry name" value="ATP-BINDING CASSETTE SUB-FAMILY A MEMBER 2"/>
    <property type="match status" value="1"/>
</dbReference>
<dbReference type="InterPro" id="IPR026082">
    <property type="entry name" value="ABCA"/>
</dbReference>
<dbReference type="InterPro" id="IPR027417">
    <property type="entry name" value="P-loop_NTPase"/>
</dbReference>
<keyword evidence="5" id="KW-0677">Repeat</keyword>
<evidence type="ECO:0000313" key="13">
    <source>
        <dbReference type="Proteomes" id="UP000007800"/>
    </source>
</evidence>
<keyword evidence="9 10" id="KW-0472">Membrane</keyword>
<gene>
    <name evidence="12" type="ORF">Pmar_PMAR008171</name>
</gene>
<feature type="transmembrane region" description="Helical" evidence="10">
    <location>
        <begin position="379"/>
        <end position="402"/>
    </location>
</feature>
<keyword evidence="7 12" id="KW-0067">ATP-binding</keyword>
<evidence type="ECO:0000256" key="5">
    <source>
        <dbReference type="ARBA" id="ARBA00022737"/>
    </source>
</evidence>
<proteinExistence type="inferred from homology"/>
<feature type="transmembrane region" description="Helical" evidence="10">
    <location>
        <begin position="254"/>
        <end position="281"/>
    </location>
</feature>
<dbReference type="PROSITE" id="PS50893">
    <property type="entry name" value="ABC_TRANSPORTER_2"/>
    <property type="match status" value="1"/>
</dbReference>
<dbReference type="InterPro" id="IPR017871">
    <property type="entry name" value="ABC_transporter-like_CS"/>
</dbReference>
<evidence type="ECO:0000313" key="12">
    <source>
        <dbReference type="EMBL" id="EER01707.1"/>
    </source>
</evidence>
<keyword evidence="13" id="KW-1185">Reference proteome</keyword>
<dbReference type="GeneID" id="9040282"/>
<keyword evidence="6" id="KW-0547">Nucleotide-binding</keyword>
<evidence type="ECO:0000256" key="4">
    <source>
        <dbReference type="ARBA" id="ARBA00022692"/>
    </source>
</evidence>
<dbReference type="FunFam" id="3.40.50.300:FF:002275">
    <property type="entry name" value="ATP-binding cassette, subfamily A (ABC1), member 16"/>
    <property type="match status" value="1"/>
</dbReference>
<evidence type="ECO:0000256" key="2">
    <source>
        <dbReference type="ARBA" id="ARBA00008869"/>
    </source>
</evidence>
<keyword evidence="8 10" id="KW-1133">Transmembrane helix</keyword>
<dbReference type="EMBL" id="GG683778">
    <property type="protein sequence ID" value="EER01707.1"/>
    <property type="molecule type" value="Genomic_DNA"/>
</dbReference>
<keyword evidence="4 10" id="KW-0812">Transmembrane</keyword>
<dbReference type="CDD" id="cd03263">
    <property type="entry name" value="ABC_subfamily_A"/>
    <property type="match status" value="1"/>
</dbReference>
<dbReference type="Proteomes" id="UP000007800">
    <property type="component" value="Unassembled WGS sequence"/>
</dbReference>
<dbReference type="PROSITE" id="PS00211">
    <property type="entry name" value="ABC_TRANSPORTER_1"/>
    <property type="match status" value="1"/>
</dbReference>
<evidence type="ECO:0000256" key="6">
    <source>
        <dbReference type="ARBA" id="ARBA00022741"/>
    </source>
</evidence>
<dbReference type="Pfam" id="PF12698">
    <property type="entry name" value="ABC2_membrane_3"/>
    <property type="match status" value="1"/>
</dbReference>
<organism evidence="13">
    <name type="scientific">Perkinsus marinus (strain ATCC 50983 / TXsc)</name>
    <dbReference type="NCBI Taxonomy" id="423536"/>
    <lineage>
        <taxon>Eukaryota</taxon>
        <taxon>Sar</taxon>
        <taxon>Alveolata</taxon>
        <taxon>Perkinsozoa</taxon>
        <taxon>Perkinsea</taxon>
        <taxon>Perkinsida</taxon>
        <taxon>Perkinsidae</taxon>
        <taxon>Perkinsus</taxon>
    </lineage>
</organism>
<evidence type="ECO:0000256" key="10">
    <source>
        <dbReference type="SAM" id="Phobius"/>
    </source>
</evidence>
<dbReference type="InterPro" id="IPR003439">
    <property type="entry name" value="ABC_transporter-like_ATP-bd"/>
</dbReference>
<dbReference type="Pfam" id="PF00005">
    <property type="entry name" value="ABC_tran"/>
    <property type="match status" value="1"/>
</dbReference>
<dbReference type="OMA" id="RTIWSLF"/>
<dbReference type="InterPro" id="IPR003593">
    <property type="entry name" value="AAA+_ATPase"/>
</dbReference>
<evidence type="ECO:0000259" key="11">
    <source>
        <dbReference type="PROSITE" id="PS50893"/>
    </source>
</evidence>
<reference evidence="12 13" key="1">
    <citation type="submission" date="2008-07" db="EMBL/GenBank/DDBJ databases">
        <authorList>
            <person name="El-Sayed N."/>
            <person name="Caler E."/>
            <person name="Inman J."/>
            <person name="Amedeo P."/>
            <person name="Hass B."/>
            <person name="Wortman J."/>
        </authorList>
    </citation>
    <scope>NUCLEOTIDE SEQUENCE [LARGE SCALE GENOMIC DNA]</scope>
    <source>
        <strain evidence="13">ATCC 50983 / TXsc</strain>
    </source>
</reference>
<dbReference type="OrthoDB" id="10255969at2759"/>
<dbReference type="AlphaFoldDB" id="C5LNF6"/>
<comment type="subcellular location">
    <subcellularLocation>
        <location evidence="1">Membrane</location>
        <topology evidence="1">Multi-pass membrane protein</topology>
    </subcellularLocation>
</comment>
<dbReference type="InParanoid" id="C5LNF6"/>
<dbReference type="InterPro" id="IPR013525">
    <property type="entry name" value="ABC2_TM"/>
</dbReference>
<comment type="similarity">
    <text evidence="2">Belongs to the ABC transporter superfamily. ABCA family.</text>
</comment>
<dbReference type="RefSeq" id="XP_002768989.1">
    <property type="nucleotide sequence ID" value="XM_002768943.1"/>
</dbReference>
<dbReference type="GO" id="GO:0016020">
    <property type="term" value="C:membrane"/>
    <property type="evidence" value="ECO:0007669"/>
    <property type="project" value="UniProtKB-SubCell"/>
</dbReference>
<dbReference type="SMART" id="SM00382">
    <property type="entry name" value="AAA"/>
    <property type="match status" value="1"/>
</dbReference>
<feature type="transmembrane region" description="Helical" evidence="10">
    <location>
        <begin position="287"/>
        <end position="311"/>
    </location>
</feature>
<dbReference type="GO" id="GO:0016887">
    <property type="term" value="F:ATP hydrolysis activity"/>
    <property type="evidence" value="ECO:0007669"/>
    <property type="project" value="InterPro"/>
</dbReference>
<dbReference type="Gene3D" id="3.40.50.300">
    <property type="entry name" value="P-loop containing nucleotide triphosphate hydrolases"/>
    <property type="match status" value="1"/>
</dbReference>
<feature type="transmembrane region" description="Helical" evidence="10">
    <location>
        <begin position="212"/>
        <end position="233"/>
    </location>
</feature>
<name>C5LNF6_PERM5</name>
<dbReference type="PANTHER" id="PTHR19229">
    <property type="entry name" value="ATP-BINDING CASSETTE TRANSPORTER SUBFAMILY A ABCA"/>
    <property type="match status" value="1"/>
</dbReference>
<evidence type="ECO:0000256" key="8">
    <source>
        <dbReference type="ARBA" id="ARBA00022989"/>
    </source>
</evidence>
<dbReference type="GO" id="GO:0140359">
    <property type="term" value="F:ABC-type transporter activity"/>
    <property type="evidence" value="ECO:0007669"/>
    <property type="project" value="InterPro"/>
</dbReference>
<evidence type="ECO:0000256" key="3">
    <source>
        <dbReference type="ARBA" id="ARBA00022448"/>
    </source>
</evidence>
<dbReference type="GO" id="GO:0005319">
    <property type="term" value="F:lipid transporter activity"/>
    <property type="evidence" value="ECO:0007669"/>
    <property type="project" value="TreeGrafter"/>
</dbReference>